<protein>
    <submittedName>
        <fullName evidence="2">PEP-CTERM sorting domain-containing protein</fullName>
    </submittedName>
</protein>
<keyword evidence="3" id="KW-1185">Reference proteome</keyword>
<name>A0A8J7I5C9_9NOST</name>
<reference evidence="2 3" key="1">
    <citation type="journal article" date="2021" name="Int. J. Syst. Evol. Microbiol.">
        <title>Amazonocrinis nigriterrae gen. nov., sp. nov., Atlanticothrix silvestris gen. nov., sp. nov. and Dendronalium phyllosphericum gen. nov., sp. nov., nostocacean cyanobacteria from Brazilian environments.</title>
        <authorList>
            <person name="Alvarenga D.O."/>
            <person name="Andreote A.P.D."/>
            <person name="Branco L.H.Z."/>
            <person name="Delbaje E."/>
            <person name="Cruz R.B."/>
            <person name="Varani A.M."/>
            <person name="Fiore M.F."/>
        </authorList>
    </citation>
    <scope>NUCLEOTIDE SEQUENCE [LARGE SCALE GENOMIC DNA]</scope>
    <source>
        <strain evidence="2 3">CENA369</strain>
    </source>
</reference>
<dbReference type="Proteomes" id="UP000662314">
    <property type="component" value="Unassembled WGS sequence"/>
</dbReference>
<dbReference type="NCBIfam" id="TIGR02595">
    <property type="entry name" value="PEP_CTERM"/>
    <property type="match status" value="1"/>
</dbReference>
<accession>A0A8J7I5C9</accession>
<evidence type="ECO:0000256" key="1">
    <source>
        <dbReference type="SAM" id="SignalP"/>
    </source>
</evidence>
<keyword evidence="1" id="KW-0732">Signal</keyword>
<evidence type="ECO:0000313" key="2">
    <source>
        <dbReference type="EMBL" id="MBH8574353.1"/>
    </source>
</evidence>
<organism evidence="2 3">
    <name type="scientific">Dendronalium phyllosphericum CENA369</name>
    <dbReference type="NCBI Taxonomy" id="1725256"/>
    <lineage>
        <taxon>Bacteria</taxon>
        <taxon>Bacillati</taxon>
        <taxon>Cyanobacteriota</taxon>
        <taxon>Cyanophyceae</taxon>
        <taxon>Nostocales</taxon>
        <taxon>Nostocaceae</taxon>
        <taxon>Dendronalium</taxon>
        <taxon>Dendronalium phyllosphericum</taxon>
    </lineage>
</organism>
<feature type="signal peptide" evidence="1">
    <location>
        <begin position="1"/>
        <end position="31"/>
    </location>
</feature>
<gene>
    <name evidence="2" type="ORF">I8752_15260</name>
</gene>
<dbReference type="RefSeq" id="WP_214433165.1">
    <property type="nucleotide sequence ID" value="NZ_CAWPUQ010000304.1"/>
</dbReference>
<sequence length="248" mass="25800">MKISLATLVASSTLTASVAMMTTLVAAPAQAFQISIDPKYGSTENTGASALLDFNFSQFGDRVQLDLGIENTTNGTKGLGATAATLIGVAYEGPELDPDRIRLASYDKLSSNFSKLWNIDGEPPNLAIPVLQGLGVFDVAFSLERENFDVGSADGGLKAGESTAVRFLLDTDYAADDLSNALEAAIKNNTVAIAGRFEQVNAGGGSDNVLGGISANNSVPEPTTMAASFLALGGLSLLKKKFKLKQVD</sequence>
<dbReference type="AlphaFoldDB" id="A0A8J7I5C9"/>
<evidence type="ECO:0000313" key="3">
    <source>
        <dbReference type="Proteomes" id="UP000662314"/>
    </source>
</evidence>
<proteinExistence type="predicted"/>
<dbReference type="EMBL" id="JAECZA010000068">
    <property type="protein sequence ID" value="MBH8574353.1"/>
    <property type="molecule type" value="Genomic_DNA"/>
</dbReference>
<comment type="caution">
    <text evidence="2">The sequence shown here is derived from an EMBL/GenBank/DDBJ whole genome shotgun (WGS) entry which is preliminary data.</text>
</comment>
<dbReference type="InterPro" id="IPR013424">
    <property type="entry name" value="Ice-binding_C"/>
</dbReference>
<feature type="chain" id="PRO_5035236721" evidence="1">
    <location>
        <begin position="32"/>
        <end position="248"/>
    </location>
</feature>